<dbReference type="InterPro" id="IPR035901">
    <property type="entry name" value="GIY-YIG_endonuc_sf"/>
</dbReference>
<evidence type="ECO:0000313" key="4">
    <source>
        <dbReference type="Proteomes" id="UP000231382"/>
    </source>
</evidence>
<feature type="domain" description="GIY-YIG" evidence="2">
    <location>
        <begin position="2"/>
        <end position="78"/>
    </location>
</feature>
<proteinExistence type="inferred from homology"/>
<dbReference type="Proteomes" id="UP000231382">
    <property type="component" value="Unassembled WGS sequence"/>
</dbReference>
<dbReference type="InterPro" id="IPR050190">
    <property type="entry name" value="UPF0213_domain"/>
</dbReference>
<dbReference type="PANTHER" id="PTHR34477:SF5">
    <property type="entry name" value="BSL5627 PROTEIN"/>
    <property type="match status" value="1"/>
</dbReference>
<dbReference type="CDD" id="cd10448">
    <property type="entry name" value="GIY-YIG_unchar_3"/>
    <property type="match status" value="1"/>
</dbReference>
<dbReference type="AlphaFoldDB" id="A0A2H0W6S5"/>
<gene>
    <name evidence="3" type="ORF">COT78_01620</name>
</gene>
<sequence>MKNYYVYILASKKSGVLYIGVTDNLVRRVYEHKNNLIKGFTSKYFVHHLIYFEETCDVNSAIAREKQIKRWKRDWKIELIEKNNQEWQDLYPEIIN</sequence>
<evidence type="ECO:0000259" key="2">
    <source>
        <dbReference type="PROSITE" id="PS50164"/>
    </source>
</evidence>
<accession>A0A2H0W6S5</accession>
<name>A0A2H0W6S5_9BACT</name>
<dbReference type="EMBL" id="PEZW01000011">
    <property type="protein sequence ID" value="PIS07782.1"/>
    <property type="molecule type" value="Genomic_DNA"/>
</dbReference>
<evidence type="ECO:0000256" key="1">
    <source>
        <dbReference type="ARBA" id="ARBA00007435"/>
    </source>
</evidence>
<dbReference type="Gene3D" id="3.40.1440.10">
    <property type="entry name" value="GIY-YIG endonuclease"/>
    <property type="match status" value="1"/>
</dbReference>
<evidence type="ECO:0000313" key="3">
    <source>
        <dbReference type="EMBL" id="PIS07782.1"/>
    </source>
</evidence>
<protein>
    <submittedName>
        <fullName evidence="3">GIY-YIG nuclease</fullName>
    </submittedName>
</protein>
<comment type="similarity">
    <text evidence="1">Belongs to the UPF0213 family.</text>
</comment>
<comment type="caution">
    <text evidence="3">The sequence shown here is derived from an EMBL/GenBank/DDBJ whole genome shotgun (WGS) entry which is preliminary data.</text>
</comment>
<dbReference type="Pfam" id="PF01541">
    <property type="entry name" value="GIY-YIG"/>
    <property type="match status" value="1"/>
</dbReference>
<dbReference type="SUPFAM" id="SSF82771">
    <property type="entry name" value="GIY-YIG endonuclease"/>
    <property type="match status" value="1"/>
</dbReference>
<dbReference type="PROSITE" id="PS50164">
    <property type="entry name" value="GIY_YIG"/>
    <property type="match status" value="1"/>
</dbReference>
<organism evidence="3 4">
    <name type="scientific">Candidatus Berkelbacteria bacterium CG10_big_fil_rev_8_21_14_0_10_43_13</name>
    <dbReference type="NCBI Taxonomy" id="1974514"/>
    <lineage>
        <taxon>Bacteria</taxon>
        <taxon>Candidatus Berkelbacteria</taxon>
    </lineage>
</organism>
<dbReference type="PANTHER" id="PTHR34477">
    <property type="entry name" value="UPF0213 PROTEIN YHBQ"/>
    <property type="match status" value="1"/>
</dbReference>
<dbReference type="InterPro" id="IPR000305">
    <property type="entry name" value="GIY-YIG_endonuc"/>
</dbReference>
<reference evidence="4" key="1">
    <citation type="submission" date="2017-09" db="EMBL/GenBank/DDBJ databases">
        <title>Depth-based differentiation of microbial function through sediment-hosted aquifers and enrichment of novel symbionts in the deep terrestrial subsurface.</title>
        <authorList>
            <person name="Probst A.J."/>
            <person name="Ladd B."/>
            <person name="Jarett J.K."/>
            <person name="Geller-Mcgrath D.E."/>
            <person name="Sieber C.M.K."/>
            <person name="Emerson J.B."/>
            <person name="Anantharaman K."/>
            <person name="Thomas B.C."/>
            <person name="Malmstrom R."/>
            <person name="Stieglmeier M."/>
            <person name="Klingl A."/>
            <person name="Woyke T."/>
            <person name="Ryan C.M."/>
            <person name="Banfield J.F."/>
        </authorList>
    </citation>
    <scope>NUCLEOTIDE SEQUENCE [LARGE SCALE GENOMIC DNA]</scope>
</reference>